<dbReference type="EMBL" id="CP017476">
    <property type="protein sequence ID" value="AOW13732.1"/>
    <property type="molecule type" value="Genomic_DNA"/>
</dbReference>
<dbReference type="Gene3D" id="3.50.50.60">
    <property type="entry name" value="FAD/NAD(P)-binding domain"/>
    <property type="match status" value="2"/>
</dbReference>
<dbReference type="InterPro" id="IPR036188">
    <property type="entry name" value="FAD/NAD-bd_sf"/>
</dbReference>
<protein>
    <submittedName>
        <fullName evidence="4">Thioredoxin reductase</fullName>
    </submittedName>
</protein>
<evidence type="ECO:0000313" key="6">
    <source>
        <dbReference type="Proteomes" id="UP000185657"/>
    </source>
</evidence>
<dbReference type="RefSeq" id="WP_066090776.1">
    <property type="nucleotide sequence ID" value="NZ_CP017476.1"/>
</dbReference>
<dbReference type="EMBL" id="LVWD01000013">
    <property type="protein sequence ID" value="OAD42029.1"/>
    <property type="molecule type" value="Genomic_DNA"/>
</dbReference>
<keyword evidence="1" id="KW-0285">Flavoprotein</keyword>
<reference evidence="5 6" key="1">
    <citation type="submission" date="2016-02" db="EMBL/GenBank/DDBJ databases">
        <title>Draft genome sequence of Hydrogenophaga sp. LPB0072.</title>
        <authorList>
            <person name="Shin S.-K."/>
            <person name="Yi H."/>
        </authorList>
    </citation>
    <scope>NUCLEOTIDE SEQUENCE [LARGE SCALE GENOMIC DNA]</scope>
    <source>
        <strain evidence="5 6">LPB0072</strain>
    </source>
</reference>
<dbReference type="Proteomes" id="UP000185680">
    <property type="component" value="Chromosome"/>
</dbReference>
<dbReference type="SUPFAM" id="SSF51905">
    <property type="entry name" value="FAD/NAD(P)-binding domain"/>
    <property type="match status" value="1"/>
</dbReference>
<reference evidence="4 7" key="2">
    <citation type="submission" date="2016-10" db="EMBL/GenBank/DDBJ databases">
        <title>Hydorgenophaga sp. LPB0072 isolated from gastropod.</title>
        <authorList>
            <person name="Kim E."/>
            <person name="Yi H."/>
        </authorList>
    </citation>
    <scope>NUCLEOTIDE SEQUENCE [LARGE SCALE GENOMIC DNA]</scope>
    <source>
        <strain evidence="4 7">LPB0072</strain>
    </source>
</reference>
<dbReference type="PRINTS" id="PR00368">
    <property type="entry name" value="FADPNR"/>
</dbReference>
<dbReference type="PRINTS" id="PR00469">
    <property type="entry name" value="PNDRDTASEII"/>
</dbReference>
<dbReference type="PANTHER" id="PTHR48105">
    <property type="entry name" value="THIOREDOXIN REDUCTASE 1-RELATED-RELATED"/>
    <property type="match status" value="1"/>
</dbReference>
<dbReference type="InterPro" id="IPR023753">
    <property type="entry name" value="FAD/NAD-binding_dom"/>
</dbReference>
<dbReference type="OrthoDB" id="9786503at2"/>
<evidence type="ECO:0000313" key="7">
    <source>
        <dbReference type="Proteomes" id="UP000185680"/>
    </source>
</evidence>
<dbReference type="STRING" id="1763535.LPB072_13650"/>
<organism evidence="4 7">
    <name type="scientific">Hydrogenophaga crassostreae</name>
    <dbReference type="NCBI Taxonomy" id="1763535"/>
    <lineage>
        <taxon>Bacteria</taxon>
        <taxon>Pseudomonadati</taxon>
        <taxon>Pseudomonadota</taxon>
        <taxon>Betaproteobacteria</taxon>
        <taxon>Burkholderiales</taxon>
        <taxon>Comamonadaceae</taxon>
        <taxon>Hydrogenophaga</taxon>
    </lineage>
</organism>
<feature type="domain" description="FAD/NAD(P)-binding" evidence="3">
    <location>
        <begin position="5"/>
        <end position="285"/>
    </location>
</feature>
<dbReference type="AlphaFoldDB" id="A0A167I239"/>
<keyword evidence="2" id="KW-0560">Oxidoreductase</keyword>
<dbReference type="Pfam" id="PF07992">
    <property type="entry name" value="Pyr_redox_2"/>
    <property type="match status" value="1"/>
</dbReference>
<evidence type="ECO:0000256" key="2">
    <source>
        <dbReference type="ARBA" id="ARBA00023002"/>
    </source>
</evidence>
<evidence type="ECO:0000259" key="3">
    <source>
        <dbReference type="Pfam" id="PF07992"/>
    </source>
</evidence>
<name>A0A167I239_9BURK</name>
<dbReference type="GO" id="GO:0016491">
    <property type="term" value="F:oxidoreductase activity"/>
    <property type="evidence" value="ECO:0007669"/>
    <property type="project" value="UniProtKB-KW"/>
</dbReference>
<keyword evidence="6" id="KW-1185">Reference proteome</keyword>
<evidence type="ECO:0000256" key="1">
    <source>
        <dbReference type="ARBA" id="ARBA00022630"/>
    </source>
</evidence>
<dbReference type="Proteomes" id="UP000185657">
    <property type="component" value="Unassembled WGS sequence"/>
</dbReference>
<accession>A0A167I239</accession>
<evidence type="ECO:0000313" key="5">
    <source>
        <dbReference type="EMBL" id="OAD42029.1"/>
    </source>
</evidence>
<gene>
    <name evidence="4" type="ORF">LPB072_13650</name>
    <name evidence="5" type="ORF">LPB72_12270</name>
</gene>
<sequence length="298" mass="31698">MKTFDFAVIGGSYAGMAAALQLARARRNVLVVDAAQRRNRFVDAVGGSSHGYLTQDGRAPAEIAADAREELMNYPSVEWLHGTADDAHVTSDGWLGFRVGSETVRAQHLIIATGVRDELPTVPGLVERWGRSVFHCPYCHGYEADAGPIGIIAASPLAQHHAIMLPDWGSPTLFLNGAYTPGAEELAAIARRGTQVEAARIARIDGFADVVLQDGRIFTMNALFTQPRTFLSSPIAEQLGCSLEDGPMGPFIKVDEFKATSVPNVFACGDAARMAGNVTLAVADGAMAGFGAHRSSMI</sequence>
<proteinExistence type="predicted"/>
<dbReference type="InterPro" id="IPR050097">
    <property type="entry name" value="Ferredoxin-NADP_redctase_2"/>
</dbReference>
<evidence type="ECO:0000313" key="4">
    <source>
        <dbReference type="EMBL" id="AOW13732.1"/>
    </source>
</evidence>
<dbReference type="KEGG" id="hyl:LPB072_13650"/>